<proteinExistence type="predicted"/>
<sequence length="322" mass="35381" precursor="true">MNRAVLKKCIIEVRLLLAACALALFAFCWVRVWIVSTIESSVFSSILDKLWDKFESFAPVPLSQLVTYTGRIAMTYDEPIVVMCMSLFAIARGSDAVSGELNRGTMEMLLAQPVSRLQVLTTQAIVTITGVILLAVASYAGVATGVQLTSVQEEPPARVLEIPGFSFNIPLEFKPREKVTIPMRERVKTEHLIPGAVNLLCLGVCLAGLATLVSSWERYRWRTIGIIVTFWVLSTVAKVLGTAVDGWEVLRYVSIFTAYEPQKFISIAMNAPDFNWALSYASAKGPIELGPLGCNLILLFIGAVGYIFSAIIFIKRDLPAPL</sequence>
<dbReference type="Proteomes" id="UP000001887">
    <property type="component" value="Chromosome"/>
</dbReference>
<dbReference type="Pfam" id="PF12679">
    <property type="entry name" value="ABC2_membrane_2"/>
    <property type="match status" value="1"/>
</dbReference>
<feature type="transmembrane region" description="Helical" evidence="1">
    <location>
        <begin position="224"/>
        <end position="244"/>
    </location>
</feature>
<feature type="transmembrane region" description="Helical" evidence="1">
    <location>
        <begin position="119"/>
        <end position="140"/>
    </location>
</feature>
<evidence type="ECO:0000256" key="1">
    <source>
        <dbReference type="SAM" id="Phobius"/>
    </source>
</evidence>
<dbReference type="GO" id="GO:0140359">
    <property type="term" value="F:ABC-type transporter activity"/>
    <property type="evidence" value="ECO:0007669"/>
    <property type="project" value="InterPro"/>
</dbReference>
<dbReference type="PANTHER" id="PTHR37305:SF2">
    <property type="entry name" value="BACITRACIN TRANSPORT PERMEASE PROTEIN BCRB"/>
    <property type="match status" value="1"/>
</dbReference>
<dbReference type="KEGG" id="psl:Psta_4540"/>
<dbReference type="HOGENOM" id="CLU_849598_0_0_0"/>
<evidence type="ECO:0000313" key="3">
    <source>
        <dbReference type="Proteomes" id="UP000001887"/>
    </source>
</evidence>
<protein>
    <recommendedName>
        <fullName evidence="4">ABC-2 family transporter protein</fullName>
    </recommendedName>
</protein>
<dbReference type="EMBL" id="CP001848">
    <property type="protein sequence ID" value="ADB19182.1"/>
    <property type="molecule type" value="Genomic_DNA"/>
</dbReference>
<evidence type="ECO:0008006" key="4">
    <source>
        <dbReference type="Google" id="ProtNLM"/>
    </source>
</evidence>
<keyword evidence="3" id="KW-1185">Reference proteome</keyword>
<gene>
    <name evidence="2" type="ordered locus">Psta_4540</name>
</gene>
<dbReference type="GO" id="GO:0005886">
    <property type="term" value="C:plasma membrane"/>
    <property type="evidence" value="ECO:0007669"/>
    <property type="project" value="UniProtKB-SubCell"/>
</dbReference>
<evidence type="ECO:0000313" key="2">
    <source>
        <dbReference type="EMBL" id="ADB19182.1"/>
    </source>
</evidence>
<keyword evidence="1" id="KW-0472">Membrane</keyword>
<feature type="transmembrane region" description="Helical" evidence="1">
    <location>
        <begin position="12"/>
        <end position="34"/>
    </location>
</feature>
<dbReference type="OrthoDB" id="266591at2"/>
<feature type="transmembrane region" description="Helical" evidence="1">
    <location>
        <begin position="192"/>
        <end position="212"/>
    </location>
</feature>
<name>D2R6X9_PIRSD</name>
<organism evidence="2 3">
    <name type="scientific">Pirellula staleyi (strain ATCC 27377 / DSM 6068 / ICPB 4128)</name>
    <name type="common">Pirella staleyi</name>
    <dbReference type="NCBI Taxonomy" id="530564"/>
    <lineage>
        <taxon>Bacteria</taxon>
        <taxon>Pseudomonadati</taxon>
        <taxon>Planctomycetota</taxon>
        <taxon>Planctomycetia</taxon>
        <taxon>Pirellulales</taxon>
        <taxon>Pirellulaceae</taxon>
        <taxon>Pirellula</taxon>
    </lineage>
</organism>
<reference evidence="2 3" key="1">
    <citation type="journal article" date="2009" name="Stand. Genomic Sci.">
        <title>Complete genome sequence of Pirellula staleyi type strain (ATCC 27377).</title>
        <authorList>
            <person name="Clum A."/>
            <person name="Tindall B.J."/>
            <person name="Sikorski J."/>
            <person name="Ivanova N."/>
            <person name="Mavrommatis K."/>
            <person name="Lucas S."/>
            <person name="Glavina del Rio T."/>
            <person name="Nolan M."/>
            <person name="Chen F."/>
            <person name="Tice H."/>
            <person name="Pitluck S."/>
            <person name="Cheng J.F."/>
            <person name="Chertkov O."/>
            <person name="Brettin T."/>
            <person name="Han C."/>
            <person name="Detter J.C."/>
            <person name="Kuske C."/>
            <person name="Bruce D."/>
            <person name="Goodwin L."/>
            <person name="Ovchinikova G."/>
            <person name="Pati A."/>
            <person name="Mikhailova N."/>
            <person name="Chen A."/>
            <person name="Palaniappan K."/>
            <person name="Land M."/>
            <person name="Hauser L."/>
            <person name="Chang Y.J."/>
            <person name="Jeffries C.D."/>
            <person name="Chain P."/>
            <person name="Rohde M."/>
            <person name="Goker M."/>
            <person name="Bristow J."/>
            <person name="Eisen J.A."/>
            <person name="Markowitz V."/>
            <person name="Hugenholtz P."/>
            <person name="Kyrpides N.C."/>
            <person name="Klenk H.P."/>
            <person name="Lapidus A."/>
        </authorList>
    </citation>
    <scope>NUCLEOTIDE SEQUENCE [LARGE SCALE GENOMIC DNA]</scope>
    <source>
        <strain evidence="3">ATCC 27377 / DSM 6068 / ICPB 4128</strain>
    </source>
</reference>
<accession>D2R6X9</accession>
<dbReference type="eggNOG" id="COG1277">
    <property type="taxonomic scope" value="Bacteria"/>
</dbReference>
<dbReference type="PANTHER" id="PTHR37305">
    <property type="entry name" value="INTEGRAL MEMBRANE PROTEIN-RELATED"/>
    <property type="match status" value="1"/>
</dbReference>
<dbReference type="AlphaFoldDB" id="D2R6X9"/>
<dbReference type="STRING" id="530564.Psta_4540"/>
<feature type="transmembrane region" description="Helical" evidence="1">
    <location>
        <begin position="296"/>
        <end position="314"/>
    </location>
</feature>
<keyword evidence="1" id="KW-0812">Transmembrane</keyword>
<keyword evidence="1" id="KW-1133">Transmembrane helix</keyword>